<feature type="region of interest" description="Disordered" evidence="1">
    <location>
        <begin position="239"/>
        <end position="258"/>
    </location>
</feature>
<protein>
    <submittedName>
        <fullName evidence="3">Uncharacterized protein isoform X1</fullName>
    </submittedName>
</protein>
<dbReference type="Proteomes" id="UP001652581">
    <property type="component" value="Chromosome 16"/>
</dbReference>
<proteinExistence type="predicted"/>
<reference evidence="3" key="1">
    <citation type="submission" date="2025-08" db="UniProtKB">
        <authorList>
            <consortium name="RefSeq"/>
        </authorList>
    </citation>
    <scope>IDENTIFICATION</scope>
</reference>
<evidence type="ECO:0000313" key="2">
    <source>
        <dbReference type="Proteomes" id="UP001652581"/>
    </source>
</evidence>
<evidence type="ECO:0000256" key="1">
    <source>
        <dbReference type="SAM" id="MobiDB-lite"/>
    </source>
</evidence>
<organism evidence="2 3">
    <name type="scientific">Vicugna pacos</name>
    <name type="common">Alpaca</name>
    <name type="synonym">Lama pacos</name>
    <dbReference type="NCBI Taxonomy" id="30538"/>
    <lineage>
        <taxon>Eukaryota</taxon>
        <taxon>Metazoa</taxon>
        <taxon>Chordata</taxon>
        <taxon>Craniata</taxon>
        <taxon>Vertebrata</taxon>
        <taxon>Euteleostomi</taxon>
        <taxon>Mammalia</taxon>
        <taxon>Eutheria</taxon>
        <taxon>Laurasiatheria</taxon>
        <taxon>Artiodactyla</taxon>
        <taxon>Tylopoda</taxon>
        <taxon>Camelidae</taxon>
        <taxon>Vicugna</taxon>
    </lineage>
</organism>
<name>A0ABM5BDM8_VICPA</name>
<accession>A0ABM5BDM8</accession>
<evidence type="ECO:0000313" key="3">
    <source>
        <dbReference type="RefSeq" id="XP_072794505.1"/>
    </source>
</evidence>
<keyword evidence="2" id="KW-1185">Reference proteome</keyword>
<sequence>MLGGLERGILLLSRTPHVLQEDSGYDVRHRPKGCKTLRTSSGAQLFLPAFHGAFETRGDFVHVTRRTRTHLQLSCFPASGWPGTGFLSLKAAPRRGVLALPVAFSSSSHPPSPLLHTQFSFKCYRQLTLPEESYNLPPGTRRPRTGVQGGDKAMGTAPLGHRQKVIPRSWAAPEGTEGEDSIRRKEKCLGRVYKMKSGVRPTASVTCCCSTQSLTDFGSSPPTMKFDVPLCMSQTHHGRAVRKGTPLCPSLDSGSLPS</sequence>
<gene>
    <name evidence="3" type="primary">LOC107034498</name>
</gene>
<feature type="region of interest" description="Disordered" evidence="1">
    <location>
        <begin position="134"/>
        <end position="158"/>
    </location>
</feature>
<dbReference type="RefSeq" id="XP_072794505.1">
    <property type="nucleotide sequence ID" value="XM_072938404.1"/>
</dbReference>
<dbReference type="GeneID" id="107034498"/>